<gene>
    <name evidence="1" type="ORF">SAMN04487968_1282</name>
</gene>
<evidence type="ECO:0000313" key="2">
    <source>
        <dbReference type="Proteomes" id="UP000198832"/>
    </source>
</evidence>
<proteinExistence type="predicted"/>
<organism evidence="1 2">
    <name type="scientific">Nocardioides terrae</name>
    <dbReference type="NCBI Taxonomy" id="574651"/>
    <lineage>
        <taxon>Bacteria</taxon>
        <taxon>Bacillati</taxon>
        <taxon>Actinomycetota</taxon>
        <taxon>Actinomycetes</taxon>
        <taxon>Propionibacteriales</taxon>
        <taxon>Nocardioidaceae</taxon>
        <taxon>Nocardioides</taxon>
    </lineage>
</organism>
<dbReference type="Gene3D" id="3.40.50.150">
    <property type="entry name" value="Vaccinia Virus protein VP39"/>
    <property type="match status" value="1"/>
</dbReference>
<keyword evidence="2" id="KW-1185">Reference proteome</keyword>
<dbReference type="SUPFAM" id="SSF53335">
    <property type="entry name" value="S-adenosyl-L-methionine-dependent methyltransferases"/>
    <property type="match status" value="1"/>
</dbReference>
<evidence type="ECO:0000313" key="1">
    <source>
        <dbReference type="EMBL" id="SFD04887.1"/>
    </source>
</evidence>
<protein>
    <recommendedName>
        <fullName evidence="3">O-methyltransferase</fullName>
    </recommendedName>
</protein>
<sequence>MLDAEADPGAFREAMSSVYVGGTIKITAAGRHPATDRLLVDNIDLSQAHIVDIGASDGSTSLELIEKLPEFASYTIADLYLTLRAVDVGRRTVFFDRTGKAVLVAGPRFAGWPSLSTGVALVYAHVVRGARVAIADASEIVLLNPEVRRVMASDPRVDARVHDVFQPWVGEKPDVIKVANLLRRLYFSDDELVRALAALRDSLPEGGHLMLVDNPRMLNTPPRAGIWRRRGGRFVEIARLGDPEIADLVERLGAVTGNLTVAVDRKVARSA</sequence>
<accession>A0A1I1P4Z6</accession>
<dbReference type="Proteomes" id="UP000198832">
    <property type="component" value="Unassembled WGS sequence"/>
</dbReference>
<name>A0A1I1P4Z6_9ACTN</name>
<evidence type="ECO:0008006" key="3">
    <source>
        <dbReference type="Google" id="ProtNLM"/>
    </source>
</evidence>
<dbReference type="InterPro" id="IPR029063">
    <property type="entry name" value="SAM-dependent_MTases_sf"/>
</dbReference>
<dbReference type="STRING" id="574651.SAMN04487968_1282"/>
<reference evidence="1 2" key="1">
    <citation type="submission" date="2016-10" db="EMBL/GenBank/DDBJ databases">
        <authorList>
            <person name="de Groot N.N."/>
        </authorList>
    </citation>
    <scope>NUCLEOTIDE SEQUENCE [LARGE SCALE GENOMIC DNA]</scope>
    <source>
        <strain evidence="1 2">CGMCC 1.7056</strain>
    </source>
</reference>
<dbReference type="EMBL" id="FOLB01000028">
    <property type="protein sequence ID" value="SFD04887.1"/>
    <property type="molecule type" value="Genomic_DNA"/>
</dbReference>
<dbReference type="AlphaFoldDB" id="A0A1I1P4Z6"/>